<evidence type="ECO:0000313" key="1">
    <source>
        <dbReference type="EMBL" id="KAJ6027458.1"/>
    </source>
</evidence>
<dbReference type="EMBL" id="JAQJZL010000015">
    <property type="protein sequence ID" value="KAJ6027458.1"/>
    <property type="molecule type" value="Genomic_DNA"/>
</dbReference>
<name>A0AAD6I289_PENCN</name>
<keyword evidence="2" id="KW-1185">Reference proteome</keyword>
<accession>A0AAD6I289</accession>
<dbReference type="Proteomes" id="UP001219568">
    <property type="component" value="Unassembled WGS sequence"/>
</dbReference>
<comment type="caution">
    <text evidence="1">The sequence shown here is derived from an EMBL/GenBank/DDBJ whole genome shotgun (WGS) entry which is preliminary data.</text>
</comment>
<gene>
    <name evidence="1" type="ORF">N7460_012275</name>
</gene>
<protein>
    <submittedName>
        <fullName evidence="1">Uncharacterized protein</fullName>
    </submittedName>
</protein>
<dbReference type="AlphaFoldDB" id="A0AAD6I289"/>
<sequence length="142" mass="16276">MRRFPDLLVQNVQNLFCEAGCEPKLDTWDKYAKTAVVDPILEDAARYYDAPESKQALIDSSDQLFQAVKTKCGNKLSGAHFCAHLEWLQPFMDCAKSTAVPNWSKSLPKVLSYMSERNCKNANEYLTSTRLWEHDIPKHFSK</sequence>
<reference evidence="1" key="2">
    <citation type="submission" date="2023-01" db="EMBL/GenBank/DDBJ databases">
        <authorList>
            <person name="Petersen C."/>
        </authorList>
    </citation>
    <scope>NUCLEOTIDE SEQUENCE</scope>
    <source>
        <strain evidence="1">IBT 15450</strain>
    </source>
</reference>
<evidence type="ECO:0000313" key="2">
    <source>
        <dbReference type="Proteomes" id="UP001219568"/>
    </source>
</evidence>
<organism evidence="1 2">
    <name type="scientific">Penicillium canescens</name>
    <dbReference type="NCBI Taxonomy" id="5083"/>
    <lineage>
        <taxon>Eukaryota</taxon>
        <taxon>Fungi</taxon>
        <taxon>Dikarya</taxon>
        <taxon>Ascomycota</taxon>
        <taxon>Pezizomycotina</taxon>
        <taxon>Eurotiomycetes</taxon>
        <taxon>Eurotiomycetidae</taxon>
        <taxon>Eurotiales</taxon>
        <taxon>Aspergillaceae</taxon>
        <taxon>Penicillium</taxon>
    </lineage>
</organism>
<reference evidence="1" key="1">
    <citation type="journal article" date="2023" name="IMA Fungus">
        <title>Comparative genomic study of the Penicillium genus elucidates a diverse pangenome and 15 lateral gene transfer events.</title>
        <authorList>
            <person name="Petersen C."/>
            <person name="Sorensen T."/>
            <person name="Nielsen M.R."/>
            <person name="Sondergaard T.E."/>
            <person name="Sorensen J.L."/>
            <person name="Fitzpatrick D.A."/>
            <person name="Frisvad J.C."/>
            <person name="Nielsen K.L."/>
        </authorList>
    </citation>
    <scope>NUCLEOTIDE SEQUENCE</scope>
    <source>
        <strain evidence="1">IBT 15450</strain>
    </source>
</reference>
<proteinExistence type="predicted"/>